<protein>
    <submittedName>
        <fullName evidence="2">Uncharacterized protein</fullName>
    </submittedName>
</protein>
<dbReference type="InterPro" id="IPR001680">
    <property type="entry name" value="WD40_rpt"/>
</dbReference>
<reference evidence="2" key="1">
    <citation type="journal article" date="2020" name="New Phytol.">
        <title>Comparative genomics reveals dynamic genome evolution in host specialist ectomycorrhizal fungi.</title>
        <authorList>
            <person name="Lofgren L.A."/>
            <person name="Nguyen N.H."/>
            <person name="Vilgalys R."/>
            <person name="Ruytinx J."/>
            <person name="Liao H.L."/>
            <person name="Branco S."/>
            <person name="Kuo A."/>
            <person name="LaButti K."/>
            <person name="Lipzen A."/>
            <person name="Andreopoulos W."/>
            <person name="Pangilinan J."/>
            <person name="Riley R."/>
            <person name="Hundley H."/>
            <person name="Na H."/>
            <person name="Barry K."/>
            <person name="Grigoriev I.V."/>
            <person name="Stajich J.E."/>
            <person name="Kennedy P.G."/>
        </authorList>
    </citation>
    <scope>NUCLEOTIDE SEQUENCE</scope>
    <source>
        <strain evidence="2">MN1</strain>
    </source>
</reference>
<evidence type="ECO:0000256" key="1">
    <source>
        <dbReference type="PROSITE-ProRule" id="PRU00221"/>
    </source>
</evidence>
<name>A0A9P7E9Z4_9AGAM</name>
<evidence type="ECO:0000313" key="3">
    <source>
        <dbReference type="Proteomes" id="UP000807769"/>
    </source>
</evidence>
<evidence type="ECO:0000313" key="2">
    <source>
        <dbReference type="EMBL" id="KAG1815703.1"/>
    </source>
</evidence>
<dbReference type="OrthoDB" id="2615105at2759"/>
<dbReference type="EMBL" id="JABBWG010000018">
    <property type="protein sequence ID" value="KAG1815703.1"/>
    <property type="molecule type" value="Genomic_DNA"/>
</dbReference>
<gene>
    <name evidence="2" type="ORF">BJ212DRAFT_1358125</name>
</gene>
<dbReference type="Proteomes" id="UP000807769">
    <property type="component" value="Unassembled WGS sequence"/>
</dbReference>
<proteinExistence type="predicted"/>
<dbReference type="PROSITE" id="PS50082">
    <property type="entry name" value="WD_REPEATS_2"/>
    <property type="match status" value="1"/>
</dbReference>
<dbReference type="AlphaFoldDB" id="A0A9P7E9Z4"/>
<keyword evidence="3" id="KW-1185">Reference proteome</keyword>
<dbReference type="RefSeq" id="XP_041192634.1">
    <property type="nucleotide sequence ID" value="XM_041335801.1"/>
</dbReference>
<feature type="repeat" description="WD" evidence="1">
    <location>
        <begin position="1"/>
        <end position="22"/>
    </location>
</feature>
<sequence>MSGSKDSTVRLWNAATEQQFQEHTEIHPSALSLSGRPTTPRKQETIMLANTRNNHAICFASSLELALYNPAELLESTSHHDLNSTPVLLKDGWMVGADRRLLFWVPPPSRQQPFYSPRTVFVIPSGQEIDLSRMAHGEHWSNCRDVATCT</sequence>
<keyword evidence="1" id="KW-0853">WD repeat</keyword>
<organism evidence="2 3">
    <name type="scientific">Suillus subaureus</name>
    <dbReference type="NCBI Taxonomy" id="48587"/>
    <lineage>
        <taxon>Eukaryota</taxon>
        <taxon>Fungi</taxon>
        <taxon>Dikarya</taxon>
        <taxon>Basidiomycota</taxon>
        <taxon>Agaricomycotina</taxon>
        <taxon>Agaricomycetes</taxon>
        <taxon>Agaricomycetidae</taxon>
        <taxon>Boletales</taxon>
        <taxon>Suillineae</taxon>
        <taxon>Suillaceae</taxon>
        <taxon>Suillus</taxon>
    </lineage>
</organism>
<comment type="caution">
    <text evidence="2">The sequence shown here is derived from an EMBL/GenBank/DDBJ whole genome shotgun (WGS) entry which is preliminary data.</text>
</comment>
<accession>A0A9P7E9Z4</accession>
<dbReference type="GeneID" id="64629818"/>